<proteinExistence type="predicted"/>
<gene>
    <name evidence="1" type="ORF">J1N35_004062</name>
</gene>
<keyword evidence="2" id="KW-1185">Reference proteome</keyword>
<organism evidence="1 2">
    <name type="scientific">Gossypium stocksii</name>
    <dbReference type="NCBI Taxonomy" id="47602"/>
    <lineage>
        <taxon>Eukaryota</taxon>
        <taxon>Viridiplantae</taxon>
        <taxon>Streptophyta</taxon>
        <taxon>Embryophyta</taxon>
        <taxon>Tracheophyta</taxon>
        <taxon>Spermatophyta</taxon>
        <taxon>Magnoliopsida</taxon>
        <taxon>eudicotyledons</taxon>
        <taxon>Gunneridae</taxon>
        <taxon>Pentapetalae</taxon>
        <taxon>rosids</taxon>
        <taxon>malvids</taxon>
        <taxon>Malvales</taxon>
        <taxon>Malvaceae</taxon>
        <taxon>Malvoideae</taxon>
        <taxon>Gossypium</taxon>
    </lineage>
</organism>
<evidence type="ECO:0000313" key="1">
    <source>
        <dbReference type="EMBL" id="KAH1120902.1"/>
    </source>
</evidence>
<sequence>MNTSNVNYPVSSQQHFQLMEKCDMLYHPISPIQYLHQSKIIRVPPKFQARDNPSSTPHISASISEHIPMLPAKPIAHAPWQSLIIPPAASTLSDYVHVLPSFIVGFSMVTGRREAATPWSLRLRRATSALLWLRFQLRMIASAELTAAAPTAHVVVIKQT</sequence>
<reference evidence="1 2" key="1">
    <citation type="journal article" date="2021" name="Plant Biotechnol. J.">
        <title>Multi-omics assisted identification of the key and species-specific regulatory components of drought-tolerant mechanisms in Gossypium stocksii.</title>
        <authorList>
            <person name="Yu D."/>
            <person name="Ke L."/>
            <person name="Zhang D."/>
            <person name="Wu Y."/>
            <person name="Sun Y."/>
            <person name="Mei J."/>
            <person name="Sun J."/>
            <person name="Sun Y."/>
        </authorList>
    </citation>
    <scope>NUCLEOTIDE SEQUENCE [LARGE SCALE GENOMIC DNA]</scope>
    <source>
        <strain evidence="2">cv. E1</strain>
        <tissue evidence="1">Leaf</tissue>
    </source>
</reference>
<evidence type="ECO:0000313" key="2">
    <source>
        <dbReference type="Proteomes" id="UP000828251"/>
    </source>
</evidence>
<protein>
    <submittedName>
        <fullName evidence="1">Uncharacterized protein</fullName>
    </submittedName>
</protein>
<dbReference type="AlphaFoldDB" id="A0A9D4AFP1"/>
<name>A0A9D4AFP1_9ROSI</name>
<comment type="caution">
    <text evidence="1">The sequence shown here is derived from an EMBL/GenBank/DDBJ whole genome shotgun (WGS) entry which is preliminary data.</text>
</comment>
<dbReference type="EMBL" id="JAIQCV010000002">
    <property type="protein sequence ID" value="KAH1120902.1"/>
    <property type="molecule type" value="Genomic_DNA"/>
</dbReference>
<accession>A0A9D4AFP1</accession>
<dbReference type="Proteomes" id="UP000828251">
    <property type="component" value="Unassembled WGS sequence"/>
</dbReference>